<dbReference type="EMBL" id="QOCW01000021">
    <property type="protein sequence ID" value="RBW68408.1"/>
    <property type="molecule type" value="Genomic_DNA"/>
</dbReference>
<comment type="similarity">
    <text evidence="2">Belongs to the bacterial solute-binding protein 7 family.</text>
</comment>
<dbReference type="InterPro" id="IPR038404">
    <property type="entry name" value="TRAP_DctP_sf"/>
</dbReference>
<reference evidence="6 7" key="1">
    <citation type="submission" date="2018-07" db="EMBL/GenBank/DDBJ databases">
        <title>Lottiidibacillus patelloidae gen. nov., sp. nov., isolated from the intestinal tract of a marine limpet and the reclassification of B. taeanensis BH030017T, B. algicola KMM 3737T and B. hwajinpoensis SW-72T as genus Lottiidibacillus.</title>
        <authorList>
            <person name="Liu R."/>
            <person name="Huang Z."/>
        </authorList>
    </citation>
    <scope>NUCLEOTIDE SEQUENCE [LARGE SCALE GENOMIC DNA]</scope>
    <source>
        <strain evidence="6 7">BH030017</strain>
    </source>
</reference>
<evidence type="ECO:0000256" key="1">
    <source>
        <dbReference type="ARBA" id="ARBA00004196"/>
    </source>
</evidence>
<evidence type="ECO:0000313" key="6">
    <source>
        <dbReference type="EMBL" id="RBW68408.1"/>
    </source>
</evidence>
<feature type="signal peptide" evidence="5">
    <location>
        <begin position="1"/>
        <end position="19"/>
    </location>
</feature>
<dbReference type="Proteomes" id="UP000253314">
    <property type="component" value="Unassembled WGS sequence"/>
</dbReference>
<dbReference type="InterPro" id="IPR004682">
    <property type="entry name" value="TRAP_DctP"/>
</dbReference>
<dbReference type="Pfam" id="PF03480">
    <property type="entry name" value="DctP"/>
    <property type="match status" value="1"/>
</dbReference>
<evidence type="ECO:0000256" key="3">
    <source>
        <dbReference type="ARBA" id="ARBA00022448"/>
    </source>
</evidence>
<sequence>MIWCLVLGLISACSSGASSEGGNTDGEAASGEQIVIKFGHGAAETNARHEAVLKFKELVEEKSNNQIKVDVFPNETLGSEPQMVESVAFNDLQMVAAGTYAQYHDKMGVFELPYLFETPEKAYEVLDGPIGQEVAEPLIDHNLRILAYFENGFRNITNNVKPIESPEDLSGIKLRTPEVPVSISTFKTFGANPTPMAFGELYMALQQGTVDGQENPLTNIAASKFQEVQKYLSLTGHQYSPLPVAISEEFWQTLSPELQEAVQQSAQEAAEYHRELVKANDEKLVEELKAGGMEVNTPEKAPFKELALEVYKEYEDIYGKELIEKLVEAGK</sequence>
<dbReference type="PANTHER" id="PTHR33376:SF4">
    <property type="entry name" value="SIALIC ACID-BINDING PERIPLASMIC PROTEIN SIAP"/>
    <property type="match status" value="1"/>
</dbReference>
<keyword evidence="4 5" id="KW-0732">Signal</keyword>
<dbReference type="AlphaFoldDB" id="A0A366XS83"/>
<proteinExistence type="inferred from homology"/>
<accession>A0A366XS83</accession>
<dbReference type="NCBIfam" id="NF037995">
    <property type="entry name" value="TRAP_S1"/>
    <property type="match status" value="1"/>
</dbReference>
<feature type="chain" id="PRO_5039584120" evidence="5">
    <location>
        <begin position="20"/>
        <end position="331"/>
    </location>
</feature>
<organism evidence="6 7">
    <name type="scientific">Bacillus taeanensis</name>
    <dbReference type="NCBI Taxonomy" id="273032"/>
    <lineage>
        <taxon>Bacteria</taxon>
        <taxon>Bacillati</taxon>
        <taxon>Bacillota</taxon>
        <taxon>Bacilli</taxon>
        <taxon>Bacillales</taxon>
        <taxon>Bacillaceae</taxon>
        <taxon>Bacillus</taxon>
    </lineage>
</organism>
<dbReference type="GO" id="GO:0030288">
    <property type="term" value="C:outer membrane-bounded periplasmic space"/>
    <property type="evidence" value="ECO:0007669"/>
    <property type="project" value="InterPro"/>
</dbReference>
<dbReference type="PANTHER" id="PTHR33376">
    <property type="match status" value="1"/>
</dbReference>
<comment type="caution">
    <text evidence="6">The sequence shown here is derived from an EMBL/GenBank/DDBJ whole genome shotgun (WGS) entry which is preliminary data.</text>
</comment>
<evidence type="ECO:0000256" key="2">
    <source>
        <dbReference type="ARBA" id="ARBA00009023"/>
    </source>
</evidence>
<protein>
    <submittedName>
        <fullName evidence="6">C4-dicarboxylate ABC transporter substrate-binding protein</fullName>
    </submittedName>
</protein>
<dbReference type="CDD" id="cd13603">
    <property type="entry name" value="PBP2_TRAP_Siap_TeaA_like"/>
    <property type="match status" value="1"/>
</dbReference>
<dbReference type="Gene3D" id="3.40.190.170">
    <property type="entry name" value="Bacterial extracellular solute-binding protein, family 7"/>
    <property type="match status" value="1"/>
</dbReference>
<name>A0A366XS83_9BACI</name>
<dbReference type="PIRSF" id="PIRSF006470">
    <property type="entry name" value="DctB"/>
    <property type="match status" value="1"/>
</dbReference>
<evidence type="ECO:0000256" key="4">
    <source>
        <dbReference type="ARBA" id="ARBA00022729"/>
    </source>
</evidence>
<keyword evidence="7" id="KW-1185">Reference proteome</keyword>
<evidence type="ECO:0000313" key="7">
    <source>
        <dbReference type="Proteomes" id="UP000253314"/>
    </source>
</evidence>
<dbReference type="OrthoDB" id="9776801at2"/>
<dbReference type="GO" id="GO:0055085">
    <property type="term" value="P:transmembrane transport"/>
    <property type="evidence" value="ECO:0007669"/>
    <property type="project" value="InterPro"/>
</dbReference>
<evidence type="ECO:0000256" key="5">
    <source>
        <dbReference type="SAM" id="SignalP"/>
    </source>
</evidence>
<dbReference type="NCBIfam" id="TIGR00787">
    <property type="entry name" value="dctP"/>
    <property type="match status" value="1"/>
</dbReference>
<dbReference type="InterPro" id="IPR018389">
    <property type="entry name" value="DctP_fam"/>
</dbReference>
<gene>
    <name evidence="6" type="ORF">DS031_17110</name>
</gene>
<comment type="subcellular location">
    <subcellularLocation>
        <location evidence="1">Cell envelope</location>
    </subcellularLocation>
</comment>
<keyword evidence="3" id="KW-0813">Transport</keyword>